<protein>
    <recommendedName>
        <fullName evidence="8">Microsomal glutathione S-transferase 3</fullName>
    </recommendedName>
</protein>
<keyword evidence="3 5" id="KW-1133">Transmembrane helix</keyword>
<evidence type="ECO:0000256" key="3">
    <source>
        <dbReference type="ARBA" id="ARBA00022989"/>
    </source>
</evidence>
<evidence type="ECO:0000256" key="1">
    <source>
        <dbReference type="ARBA" id="ARBA00004141"/>
    </source>
</evidence>
<dbReference type="SUPFAM" id="SSF161084">
    <property type="entry name" value="MAPEG domain-like"/>
    <property type="match status" value="1"/>
</dbReference>
<feature type="transmembrane region" description="Helical" evidence="5">
    <location>
        <begin position="6"/>
        <end position="26"/>
    </location>
</feature>
<feature type="transmembrane region" description="Helical" evidence="5">
    <location>
        <begin position="117"/>
        <end position="137"/>
    </location>
</feature>
<dbReference type="InterPro" id="IPR050997">
    <property type="entry name" value="MAPEG"/>
</dbReference>
<evidence type="ECO:0000256" key="5">
    <source>
        <dbReference type="SAM" id="Phobius"/>
    </source>
</evidence>
<feature type="transmembrane region" description="Helical" evidence="5">
    <location>
        <begin position="72"/>
        <end position="97"/>
    </location>
</feature>
<comment type="subcellular location">
    <subcellularLocation>
        <location evidence="1">Membrane</location>
        <topology evidence="1">Multi-pass membrane protein</topology>
    </subcellularLocation>
</comment>
<sequence>MELVEGYGWVVVVLILHLLENIWMASQVGNARKKYKVFYPTMYALESENSQAKLFNCVQRGHQNNLEFMPTFISLLLVGGLQYPRVAAVFGLLYIFTRYFYFKGYSSGDPRKRIAGVGAYYNIALLGLLGCSIGLALHQFFPALV</sequence>
<keyword evidence="7" id="KW-1185">Reference proteome</keyword>
<evidence type="ECO:0000256" key="4">
    <source>
        <dbReference type="ARBA" id="ARBA00023136"/>
    </source>
</evidence>
<dbReference type="Gene3D" id="1.20.120.550">
    <property type="entry name" value="Membrane associated eicosanoid/glutathione metabolism-like domain"/>
    <property type="match status" value="1"/>
</dbReference>
<evidence type="ECO:0000256" key="2">
    <source>
        <dbReference type="ARBA" id="ARBA00022692"/>
    </source>
</evidence>
<keyword evidence="4 5" id="KW-0472">Membrane</keyword>
<keyword evidence="2 5" id="KW-0812">Transmembrane</keyword>
<name>A0ABP0TWY7_9BRYO</name>
<accession>A0ABP0TWY7</accession>
<evidence type="ECO:0000313" key="7">
    <source>
        <dbReference type="Proteomes" id="UP001497512"/>
    </source>
</evidence>
<dbReference type="Proteomes" id="UP001497512">
    <property type="component" value="Chromosome 15"/>
</dbReference>
<dbReference type="Pfam" id="PF01124">
    <property type="entry name" value="MAPEG"/>
    <property type="match status" value="1"/>
</dbReference>
<evidence type="ECO:0008006" key="8">
    <source>
        <dbReference type="Google" id="ProtNLM"/>
    </source>
</evidence>
<gene>
    <name evidence="6" type="ORF">CSSPTR1EN2_LOCUS8488</name>
</gene>
<reference evidence="6" key="1">
    <citation type="submission" date="2024-02" db="EMBL/GenBank/DDBJ databases">
        <authorList>
            <consortium name="ELIXIR-Norway"/>
            <consortium name="Elixir Norway"/>
        </authorList>
    </citation>
    <scope>NUCLEOTIDE SEQUENCE</scope>
</reference>
<dbReference type="InterPro" id="IPR001129">
    <property type="entry name" value="Membr-assoc_MAPEG"/>
</dbReference>
<organism evidence="6 7">
    <name type="scientific">Sphagnum troendelagicum</name>
    <dbReference type="NCBI Taxonomy" id="128251"/>
    <lineage>
        <taxon>Eukaryota</taxon>
        <taxon>Viridiplantae</taxon>
        <taxon>Streptophyta</taxon>
        <taxon>Embryophyta</taxon>
        <taxon>Bryophyta</taxon>
        <taxon>Sphagnophytina</taxon>
        <taxon>Sphagnopsida</taxon>
        <taxon>Sphagnales</taxon>
        <taxon>Sphagnaceae</taxon>
        <taxon>Sphagnum</taxon>
    </lineage>
</organism>
<dbReference type="EMBL" id="OZ019907">
    <property type="protein sequence ID" value="CAK9206717.1"/>
    <property type="molecule type" value="Genomic_DNA"/>
</dbReference>
<proteinExistence type="predicted"/>
<evidence type="ECO:0000313" key="6">
    <source>
        <dbReference type="EMBL" id="CAK9206717.1"/>
    </source>
</evidence>
<dbReference type="InterPro" id="IPR023352">
    <property type="entry name" value="MAPEG-like_dom_sf"/>
</dbReference>
<dbReference type="PANTHER" id="PTHR10250">
    <property type="entry name" value="MICROSOMAL GLUTATHIONE S-TRANSFERASE"/>
    <property type="match status" value="1"/>
</dbReference>
<dbReference type="PANTHER" id="PTHR10250:SF22">
    <property type="entry name" value="MICROSOMAL GLUTATHIONE S-TRANSFERASE"/>
    <property type="match status" value="1"/>
</dbReference>